<dbReference type="Proteomes" id="UP001165289">
    <property type="component" value="Unassembled WGS sequence"/>
</dbReference>
<evidence type="ECO:0000256" key="9">
    <source>
        <dbReference type="SAM" id="MobiDB-lite"/>
    </source>
</evidence>
<dbReference type="SMART" id="SM00102">
    <property type="entry name" value="ADF"/>
    <property type="match status" value="2"/>
</dbReference>
<comment type="function">
    <text evidence="6">Binds to F-actin in a calcium-independent manner. Has no direct effect on actin depolymerization. Acts as a chaperone for ALOX5 (5LO), influencing both its stability and activity in leukotrienes synthesis.</text>
</comment>
<protein>
    <recommendedName>
        <fullName evidence="8">Coactosin-like protein</fullName>
    </recommendedName>
</protein>
<gene>
    <name evidence="11" type="ORF">LOD99_4183</name>
</gene>
<dbReference type="FunFam" id="3.40.20.10:FF:000018">
    <property type="entry name" value="Coactosin-like 1"/>
    <property type="match status" value="2"/>
</dbReference>
<proteinExistence type="inferred from homology"/>
<evidence type="ECO:0000313" key="11">
    <source>
        <dbReference type="EMBL" id="KAI6652797.1"/>
    </source>
</evidence>
<sequence length="341" mass="37852">MSLYITDQDTIKEAIAEVRSDVSPTNWVIIGHDNPNVIKLHSVGQGGAKEIADNLKEDEVQYALLRVVEDYEMTKTTKFVYIRWLGEGVPFARRGRYSVLQSSISPLFNPSHITIDTSELEDITDDNILEKIKEHSGSKSKVVVEGASPLRHDFSKSPSSANGSDQGKYRSQSYGATSKPAYVGKASLGKAGKVMELQFSDPVEEAIKDVRSDETPNNWCVIEYGRDDNDRLTNTLSLRRMGTTLVELQKEFSDEQPAYALFRVIDVIDDHIPSAKFVFIQWVGEKVRPMVKAKLATHKGALAEKVGPCHINIHATQPADLSERNILDKVMSASGSKSNVK</sequence>
<evidence type="ECO:0000256" key="4">
    <source>
        <dbReference type="ARBA" id="ARBA00023212"/>
    </source>
</evidence>
<keyword evidence="3" id="KW-0009">Actin-binding</keyword>
<dbReference type="InterPro" id="IPR029006">
    <property type="entry name" value="ADF-H/Gelsolin-like_dom_sf"/>
</dbReference>
<dbReference type="GO" id="GO:0051015">
    <property type="term" value="F:actin filament binding"/>
    <property type="evidence" value="ECO:0007669"/>
    <property type="project" value="TreeGrafter"/>
</dbReference>
<dbReference type="InterPro" id="IPR002108">
    <property type="entry name" value="ADF-H"/>
</dbReference>
<accession>A0AAV7JVG9</accession>
<dbReference type="PANTHER" id="PTHR10829:SF56">
    <property type="entry name" value="ADF-H DOMAIN-CONTAINING PROTEIN"/>
    <property type="match status" value="1"/>
</dbReference>
<comment type="similarity">
    <text evidence="5">Belongs to the actin-binding proteins ADF family. Coactosin subfamily.</text>
</comment>
<dbReference type="CDD" id="cd11282">
    <property type="entry name" value="ADF_coactosin_like"/>
    <property type="match status" value="2"/>
</dbReference>
<keyword evidence="2" id="KW-0963">Cytoplasm</keyword>
<evidence type="ECO:0000256" key="2">
    <source>
        <dbReference type="ARBA" id="ARBA00022490"/>
    </source>
</evidence>
<dbReference type="SUPFAM" id="SSF55753">
    <property type="entry name" value="Actin depolymerizing proteins"/>
    <property type="match status" value="2"/>
</dbReference>
<dbReference type="EMBL" id="JAKMXF010000297">
    <property type="protein sequence ID" value="KAI6652797.1"/>
    <property type="molecule type" value="Genomic_DNA"/>
</dbReference>
<evidence type="ECO:0000256" key="3">
    <source>
        <dbReference type="ARBA" id="ARBA00023203"/>
    </source>
</evidence>
<feature type="domain" description="ADF-H" evidence="10">
    <location>
        <begin position="2"/>
        <end position="133"/>
    </location>
</feature>
<evidence type="ECO:0000313" key="12">
    <source>
        <dbReference type="Proteomes" id="UP001165289"/>
    </source>
</evidence>
<feature type="compositionally biased region" description="Polar residues" evidence="9">
    <location>
        <begin position="156"/>
        <end position="174"/>
    </location>
</feature>
<comment type="subcellular location">
    <subcellularLocation>
        <location evidence="1">Cytoplasm</location>
        <location evidence="1">Cytoskeleton</location>
    </subcellularLocation>
</comment>
<evidence type="ECO:0000256" key="6">
    <source>
        <dbReference type="ARBA" id="ARBA00058385"/>
    </source>
</evidence>
<keyword evidence="12" id="KW-1185">Reference proteome</keyword>
<name>A0AAV7JVG9_9METZ</name>
<dbReference type="GO" id="GO:0030833">
    <property type="term" value="P:regulation of actin filament polymerization"/>
    <property type="evidence" value="ECO:0007669"/>
    <property type="project" value="TreeGrafter"/>
</dbReference>
<evidence type="ECO:0000256" key="8">
    <source>
        <dbReference type="ARBA" id="ARBA00068121"/>
    </source>
</evidence>
<dbReference type="PROSITE" id="PS51263">
    <property type="entry name" value="ADF_H"/>
    <property type="match status" value="2"/>
</dbReference>
<dbReference type="GO" id="GO:0005884">
    <property type="term" value="C:actin filament"/>
    <property type="evidence" value="ECO:0007669"/>
    <property type="project" value="TreeGrafter"/>
</dbReference>
<dbReference type="Gene3D" id="3.40.20.10">
    <property type="entry name" value="Severin"/>
    <property type="match status" value="2"/>
</dbReference>
<dbReference type="GO" id="GO:0030427">
    <property type="term" value="C:site of polarized growth"/>
    <property type="evidence" value="ECO:0007669"/>
    <property type="project" value="TreeGrafter"/>
</dbReference>
<organism evidence="11 12">
    <name type="scientific">Oopsacas minuta</name>
    <dbReference type="NCBI Taxonomy" id="111878"/>
    <lineage>
        <taxon>Eukaryota</taxon>
        <taxon>Metazoa</taxon>
        <taxon>Porifera</taxon>
        <taxon>Hexactinellida</taxon>
        <taxon>Hexasterophora</taxon>
        <taxon>Lyssacinosida</taxon>
        <taxon>Leucopsacidae</taxon>
        <taxon>Oopsacas</taxon>
    </lineage>
</organism>
<comment type="caution">
    <text evidence="11">The sequence shown here is derived from an EMBL/GenBank/DDBJ whole genome shotgun (WGS) entry which is preliminary data.</text>
</comment>
<dbReference type="PANTHER" id="PTHR10829">
    <property type="entry name" value="CORTACTIN AND DREBRIN"/>
    <property type="match status" value="1"/>
</dbReference>
<evidence type="ECO:0000256" key="5">
    <source>
        <dbReference type="ARBA" id="ARBA00038052"/>
    </source>
</evidence>
<evidence type="ECO:0000256" key="1">
    <source>
        <dbReference type="ARBA" id="ARBA00004245"/>
    </source>
</evidence>
<evidence type="ECO:0000259" key="10">
    <source>
        <dbReference type="PROSITE" id="PS51263"/>
    </source>
</evidence>
<reference evidence="11 12" key="1">
    <citation type="journal article" date="2023" name="BMC Biol.">
        <title>The compact genome of the sponge Oopsacas minuta (Hexactinellida) is lacking key metazoan core genes.</title>
        <authorList>
            <person name="Santini S."/>
            <person name="Schenkelaars Q."/>
            <person name="Jourda C."/>
            <person name="Duchesne M."/>
            <person name="Belahbib H."/>
            <person name="Rocher C."/>
            <person name="Selva M."/>
            <person name="Riesgo A."/>
            <person name="Vervoort M."/>
            <person name="Leys S.P."/>
            <person name="Kodjabachian L."/>
            <person name="Le Bivic A."/>
            <person name="Borchiellini C."/>
            <person name="Claverie J.M."/>
            <person name="Renard E."/>
        </authorList>
    </citation>
    <scope>NUCLEOTIDE SEQUENCE [LARGE SCALE GENOMIC DNA]</scope>
    <source>
        <strain evidence="11">SPO-2</strain>
    </source>
</reference>
<dbReference type="AlphaFoldDB" id="A0AAV7JVG9"/>
<comment type="subunit">
    <text evidence="7">Interacts with 5-lipoxygenase (ALOX5/5LO) in a calcium-independent manner. Binds to F-actin with a stoichiometry of 1:2.</text>
</comment>
<dbReference type="GO" id="GO:0030864">
    <property type="term" value="C:cortical actin cytoskeleton"/>
    <property type="evidence" value="ECO:0007669"/>
    <property type="project" value="TreeGrafter"/>
</dbReference>
<dbReference type="Pfam" id="PF00241">
    <property type="entry name" value="Cofilin_ADF"/>
    <property type="match status" value="2"/>
</dbReference>
<feature type="region of interest" description="Disordered" evidence="9">
    <location>
        <begin position="150"/>
        <end position="174"/>
    </location>
</feature>
<keyword evidence="4" id="KW-0206">Cytoskeleton</keyword>
<evidence type="ECO:0000256" key="7">
    <source>
        <dbReference type="ARBA" id="ARBA00062335"/>
    </source>
</evidence>
<feature type="domain" description="ADF-H" evidence="10">
    <location>
        <begin position="194"/>
        <end position="331"/>
    </location>
</feature>